<feature type="non-terminal residue" evidence="1">
    <location>
        <position position="152"/>
    </location>
</feature>
<sequence length="152" mass="18045">MSVLSCLDKLAKWENLEQKAISRFTDPSAPDLQQIWEDLYMKENYLPYLIRSKIKQLIDGKEDQSLLTFFDAARGDEEKRTYLEMHFSEELALLYSVQDKFDIARHYGSSCVNQFLKEWQNISPLAVEIQHFNLQKLIKFVELEEFLNLMKQ</sequence>
<keyword evidence="1" id="KW-0418">Kinase</keyword>
<gene>
    <name evidence="1" type="ORF">X975_09970</name>
</gene>
<evidence type="ECO:0000313" key="2">
    <source>
        <dbReference type="Proteomes" id="UP000054359"/>
    </source>
</evidence>
<dbReference type="AlphaFoldDB" id="A0A087TLB8"/>
<name>A0A087TLB8_STEMI</name>
<organism evidence="1 2">
    <name type="scientific">Stegodyphus mimosarum</name>
    <name type="common">African social velvet spider</name>
    <dbReference type="NCBI Taxonomy" id="407821"/>
    <lineage>
        <taxon>Eukaryota</taxon>
        <taxon>Metazoa</taxon>
        <taxon>Ecdysozoa</taxon>
        <taxon>Arthropoda</taxon>
        <taxon>Chelicerata</taxon>
        <taxon>Arachnida</taxon>
        <taxon>Araneae</taxon>
        <taxon>Araneomorphae</taxon>
        <taxon>Entelegynae</taxon>
        <taxon>Eresoidea</taxon>
        <taxon>Eresidae</taxon>
        <taxon>Stegodyphus</taxon>
    </lineage>
</organism>
<keyword evidence="2" id="KW-1185">Reference proteome</keyword>
<keyword evidence="1" id="KW-0808">Transferase</keyword>
<evidence type="ECO:0000313" key="1">
    <source>
        <dbReference type="EMBL" id="KFM65907.1"/>
    </source>
</evidence>
<proteinExistence type="predicted"/>
<reference evidence="1 2" key="1">
    <citation type="submission" date="2013-11" db="EMBL/GenBank/DDBJ databases">
        <title>Genome sequencing of Stegodyphus mimosarum.</title>
        <authorList>
            <person name="Bechsgaard J."/>
        </authorList>
    </citation>
    <scope>NUCLEOTIDE SEQUENCE [LARGE SCALE GENOMIC DNA]</scope>
</reference>
<protein>
    <submittedName>
        <fullName evidence="1">DNA-dependent protein kinase catalytic subunit</fullName>
    </submittedName>
</protein>
<dbReference type="STRING" id="407821.A0A087TLB8"/>
<dbReference type="EMBL" id="KK115747">
    <property type="protein sequence ID" value="KFM65907.1"/>
    <property type="molecule type" value="Genomic_DNA"/>
</dbReference>
<dbReference type="GO" id="GO:0016301">
    <property type="term" value="F:kinase activity"/>
    <property type="evidence" value="ECO:0007669"/>
    <property type="project" value="UniProtKB-KW"/>
</dbReference>
<accession>A0A087TLB8</accession>
<dbReference type="Proteomes" id="UP000054359">
    <property type="component" value="Unassembled WGS sequence"/>
</dbReference>
<dbReference type="OrthoDB" id="6426014at2759"/>